<dbReference type="Pfam" id="PF13759">
    <property type="entry name" value="2OG-FeII_Oxy_5"/>
    <property type="match status" value="1"/>
</dbReference>
<keyword evidence="2" id="KW-1185">Reference proteome</keyword>
<dbReference type="EMBL" id="PZZL01000006">
    <property type="protein sequence ID" value="PTM53445.1"/>
    <property type="molecule type" value="Genomic_DNA"/>
</dbReference>
<dbReference type="InterPro" id="IPR012668">
    <property type="entry name" value="CHP02466"/>
</dbReference>
<organism evidence="1 2">
    <name type="scientific">Phreatobacter oligotrophus</name>
    <dbReference type="NCBI Taxonomy" id="1122261"/>
    <lineage>
        <taxon>Bacteria</taxon>
        <taxon>Pseudomonadati</taxon>
        <taxon>Pseudomonadota</taxon>
        <taxon>Alphaproteobacteria</taxon>
        <taxon>Hyphomicrobiales</taxon>
        <taxon>Phreatobacteraceae</taxon>
        <taxon>Phreatobacter</taxon>
    </lineage>
</organism>
<dbReference type="NCBIfam" id="TIGR02466">
    <property type="entry name" value="TIGR02466 family protein"/>
    <property type="match status" value="1"/>
</dbReference>
<dbReference type="Proteomes" id="UP000241808">
    <property type="component" value="Unassembled WGS sequence"/>
</dbReference>
<dbReference type="Gene3D" id="2.60.120.620">
    <property type="entry name" value="q2cbj1_9rhob like domain"/>
    <property type="match status" value="1"/>
</dbReference>
<comment type="caution">
    <text evidence="1">The sequence shown here is derived from an EMBL/GenBank/DDBJ whole genome shotgun (WGS) entry which is preliminary data.</text>
</comment>
<evidence type="ECO:0000313" key="2">
    <source>
        <dbReference type="Proteomes" id="UP000241808"/>
    </source>
</evidence>
<sequence>MTGAMATIDTLFVTRLYRAALGPEDAPLLAEIEASCRSLAVDDAAGIRWCARNGYPGYTSYASLNDLPWRFPAFKALARRLDRHVADFAKDLALDLGRRKLALDSLWVNVLPEGGAHASHIHPHSVVSGTLYVAMPKGAAALKLEDPRHAQMMAHPPRKANAPRELQPHVSVATAPGDILLWESFVRHEVPVNRSPEERISVSFNYRWGP</sequence>
<name>A0A2T4Z141_9HYPH</name>
<dbReference type="AlphaFoldDB" id="A0A2T4Z141"/>
<dbReference type="SUPFAM" id="SSF51197">
    <property type="entry name" value="Clavaminate synthase-like"/>
    <property type="match status" value="1"/>
</dbReference>
<accession>A0A2T4Z141</accession>
<protein>
    <submittedName>
        <fullName evidence="1">Uncharacterized protein (TIGR02466 family)</fullName>
    </submittedName>
</protein>
<reference evidence="1 2" key="1">
    <citation type="submission" date="2018-04" db="EMBL/GenBank/DDBJ databases">
        <title>Genomic Encyclopedia of Archaeal and Bacterial Type Strains, Phase II (KMG-II): from individual species to whole genera.</title>
        <authorList>
            <person name="Goeker M."/>
        </authorList>
    </citation>
    <scope>NUCLEOTIDE SEQUENCE [LARGE SCALE GENOMIC DNA]</scope>
    <source>
        <strain evidence="1 2">DSM 25521</strain>
    </source>
</reference>
<proteinExistence type="predicted"/>
<gene>
    <name evidence="1" type="ORF">C8P69_10699</name>
</gene>
<evidence type="ECO:0000313" key="1">
    <source>
        <dbReference type="EMBL" id="PTM53445.1"/>
    </source>
</evidence>